<gene>
    <name evidence="1" type="ORF">UFOVP247_151</name>
</gene>
<reference evidence="1" key="1">
    <citation type="submission" date="2020-05" db="EMBL/GenBank/DDBJ databases">
        <authorList>
            <person name="Chiriac C."/>
            <person name="Salcher M."/>
            <person name="Ghai R."/>
            <person name="Kavagutti S V."/>
        </authorList>
    </citation>
    <scope>NUCLEOTIDE SEQUENCE</scope>
</reference>
<accession>A0A6J7WUC8</accession>
<protein>
    <submittedName>
        <fullName evidence="1">Uncharacterized protein</fullName>
    </submittedName>
</protein>
<organism evidence="1">
    <name type="scientific">uncultured Caudovirales phage</name>
    <dbReference type="NCBI Taxonomy" id="2100421"/>
    <lineage>
        <taxon>Viruses</taxon>
        <taxon>Duplodnaviria</taxon>
        <taxon>Heunggongvirae</taxon>
        <taxon>Uroviricota</taxon>
        <taxon>Caudoviricetes</taxon>
        <taxon>Peduoviridae</taxon>
        <taxon>Maltschvirus</taxon>
        <taxon>Maltschvirus maltsch</taxon>
    </lineage>
</organism>
<proteinExistence type="predicted"/>
<evidence type="ECO:0000313" key="1">
    <source>
        <dbReference type="EMBL" id="CAB5221380.1"/>
    </source>
</evidence>
<dbReference type="EMBL" id="LR798288">
    <property type="protein sequence ID" value="CAB5221380.1"/>
    <property type="molecule type" value="Genomic_DNA"/>
</dbReference>
<name>A0A6J7WUC8_9CAUD</name>
<sequence length="143" mass="16310">MKVNTTSSFISAKNIELFEKEYAAKYVFETCLKARDGGWANFPAAVFYTEKAHPQGSNYFAVYHNGDTLMITDALPSIKDVVFTGLEAEGEVVYSRYRHDYREGKNGVFVDGGRDYLRYGGDAFNDYNIVKFKVVEDHLEFIK</sequence>